<reference evidence="9" key="3">
    <citation type="submission" date="2023-07" db="EMBL/GenBank/DDBJ databases">
        <title>An improved reference 1 genome and first organelle genomes of Quercus suber.</title>
        <authorList>
            <consortium name="Genosuber Consortium"/>
            <person name="Usie A."/>
            <person name="Serra O."/>
            <person name="Barros P."/>
        </authorList>
    </citation>
    <scope>NUCLEOTIDE SEQUENCE</scope>
    <source>
        <strain evidence="9">HL8</strain>
        <tissue evidence="9">Leaves</tissue>
    </source>
</reference>
<evidence type="ECO:0000256" key="6">
    <source>
        <dbReference type="ARBA" id="ARBA00023180"/>
    </source>
</evidence>
<keyword evidence="2" id="KW-0433">Leucine-rich repeat</keyword>
<reference evidence="9" key="1">
    <citation type="submission" date="2017-12" db="EMBL/GenBank/DDBJ databases">
        <authorList>
            <person name="Barbosa P."/>
            <person name="Usie A."/>
            <person name="Ramos A.M."/>
        </authorList>
    </citation>
    <scope>NUCLEOTIDE SEQUENCE</scope>
    <source>
        <strain evidence="9">HL8</strain>
        <tissue evidence="9">Leaves</tissue>
    </source>
</reference>
<sequence length="169" mass="18905">MSLKGQFPQGIENCKSLQGLDLPFNKLSSAIPSNISTRLPYVTLLDLSRNNFSGEIPTDIANCVCLNFLKLDHDRLTGLVPNFTVPNVMKESYANNSGLCGGPLEPCKELGRKSDESHETFKSGFIVGYAGSAVSIVTIFMSYCVPWEQMKKRKRMTLKKNNKRRKLIR</sequence>
<keyword evidence="9" id="KW-0675">Receptor</keyword>
<evidence type="ECO:0000256" key="5">
    <source>
        <dbReference type="ARBA" id="ARBA00023136"/>
    </source>
</evidence>
<keyword evidence="6" id="KW-0325">Glycoprotein</keyword>
<protein>
    <submittedName>
        <fullName evidence="9">Putativeinactive leucine-rich repeat receptor-like protein kinase</fullName>
    </submittedName>
</protein>
<evidence type="ECO:0000256" key="1">
    <source>
        <dbReference type="ARBA" id="ARBA00004370"/>
    </source>
</evidence>
<keyword evidence="9" id="KW-0418">Kinase</keyword>
<dbReference type="AlphaFoldDB" id="A0AAW0M3B1"/>
<dbReference type="SUPFAM" id="SSF52058">
    <property type="entry name" value="L domain-like"/>
    <property type="match status" value="1"/>
</dbReference>
<comment type="caution">
    <text evidence="9">The sequence shown here is derived from an EMBL/GenBank/DDBJ whole genome shotgun (WGS) entry which is preliminary data.</text>
</comment>
<evidence type="ECO:0000256" key="3">
    <source>
        <dbReference type="ARBA" id="ARBA00022729"/>
    </source>
</evidence>
<dbReference type="GO" id="GO:0016020">
    <property type="term" value="C:membrane"/>
    <property type="evidence" value="ECO:0007669"/>
    <property type="project" value="UniProtKB-SubCell"/>
</dbReference>
<keyword evidence="3" id="KW-0732">Signal</keyword>
<evidence type="ECO:0000256" key="4">
    <source>
        <dbReference type="ARBA" id="ARBA00022737"/>
    </source>
</evidence>
<keyword evidence="9" id="KW-0808">Transferase</keyword>
<keyword evidence="10" id="KW-1185">Reference proteome</keyword>
<dbReference type="EMBL" id="PKMF04000022">
    <property type="protein sequence ID" value="KAK7858067.1"/>
    <property type="molecule type" value="Genomic_DNA"/>
</dbReference>
<reference evidence="9 10" key="2">
    <citation type="journal article" date="2018" name="Sci. Data">
        <title>The draft genome sequence of cork oak.</title>
        <authorList>
            <person name="Ramos A.M."/>
            <person name="Usie A."/>
            <person name="Barbosa P."/>
            <person name="Barros P.M."/>
            <person name="Capote T."/>
            <person name="Chaves I."/>
            <person name="Simoes F."/>
            <person name="Abreu I."/>
            <person name="Carrasquinho I."/>
            <person name="Faro C."/>
            <person name="Guimaraes J.B."/>
            <person name="Mendonca D."/>
            <person name="Nobrega F."/>
            <person name="Rodrigues L."/>
            <person name="Saibo N.J.M."/>
            <person name="Varela M.C."/>
            <person name="Egas C."/>
            <person name="Matos J."/>
            <person name="Miguel C.M."/>
            <person name="Oliveira M.M."/>
            <person name="Ricardo C.P."/>
            <person name="Goncalves S."/>
        </authorList>
    </citation>
    <scope>NUCLEOTIDE SEQUENCE [LARGE SCALE GENOMIC DNA]</scope>
    <source>
        <strain evidence="10">cv. HL8</strain>
        <strain evidence="9">HL8</strain>
    </source>
</reference>
<dbReference type="Gene3D" id="3.80.10.10">
    <property type="entry name" value="Ribonuclease Inhibitor"/>
    <property type="match status" value="1"/>
</dbReference>
<proteinExistence type="predicted"/>
<evidence type="ECO:0000256" key="7">
    <source>
        <dbReference type="SAM" id="Phobius"/>
    </source>
</evidence>
<gene>
    <name evidence="9" type="ORF">CFP56_014513</name>
    <name evidence="8" type="ORF">CFP56_014514</name>
</gene>
<name>A0AAW0M3B1_QUESU</name>
<evidence type="ECO:0000313" key="9">
    <source>
        <dbReference type="EMBL" id="KAK7858067.1"/>
    </source>
</evidence>
<dbReference type="FunFam" id="3.80.10.10:FF:000041">
    <property type="entry name" value="LRR receptor-like serine/threonine-protein kinase ERECTA"/>
    <property type="match status" value="1"/>
</dbReference>
<dbReference type="InterPro" id="IPR032675">
    <property type="entry name" value="LRR_dom_sf"/>
</dbReference>
<evidence type="ECO:0000313" key="10">
    <source>
        <dbReference type="Proteomes" id="UP000237347"/>
    </source>
</evidence>
<dbReference type="Proteomes" id="UP000237347">
    <property type="component" value="Unassembled WGS sequence"/>
</dbReference>
<accession>A0AAW0M3B1</accession>
<dbReference type="EMBL" id="PKMF04000022">
    <property type="protein sequence ID" value="KAK7858040.1"/>
    <property type="molecule type" value="Genomic_DNA"/>
</dbReference>
<keyword evidence="4" id="KW-0677">Repeat</keyword>
<keyword evidence="7" id="KW-0812">Transmembrane</keyword>
<comment type="subcellular location">
    <subcellularLocation>
        <location evidence="1">Membrane</location>
    </subcellularLocation>
</comment>
<evidence type="ECO:0000313" key="8">
    <source>
        <dbReference type="EMBL" id="KAK7858040.1"/>
    </source>
</evidence>
<dbReference type="InterPro" id="IPR001611">
    <property type="entry name" value="Leu-rich_rpt"/>
</dbReference>
<feature type="transmembrane region" description="Helical" evidence="7">
    <location>
        <begin position="126"/>
        <end position="146"/>
    </location>
</feature>
<dbReference type="PANTHER" id="PTHR48065">
    <property type="entry name" value="OS10G0469600 PROTEIN"/>
    <property type="match status" value="1"/>
</dbReference>
<dbReference type="PANTHER" id="PTHR48065:SF11">
    <property type="entry name" value="OS11G0213300 PROTEIN"/>
    <property type="match status" value="1"/>
</dbReference>
<keyword evidence="5 7" id="KW-0472">Membrane</keyword>
<keyword evidence="7" id="KW-1133">Transmembrane helix</keyword>
<dbReference type="Pfam" id="PF00560">
    <property type="entry name" value="LRR_1"/>
    <property type="match status" value="1"/>
</dbReference>
<organism evidence="9 10">
    <name type="scientific">Quercus suber</name>
    <name type="common">Cork oak</name>
    <dbReference type="NCBI Taxonomy" id="58331"/>
    <lineage>
        <taxon>Eukaryota</taxon>
        <taxon>Viridiplantae</taxon>
        <taxon>Streptophyta</taxon>
        <taxon>Embryophyta</taxon>
        <taxon>Tracheophyta</taxon>
        <taxon>Spermatophyta</taxon>
        <taxon>Magnoliopsida</taxon>
        <taxon>eudicotyledons</taxon>
        <taxon>Gunneridae</taxon>
        <taxon>Pentapetalae</taxon>
        <taxon>rosids</taxon>
        <taxon>fabids</taxon>
        <taxon>Fagales</taxon>
        <taxon>Fagaceae</taxon>
        <taxon>Quercus</taxon>
    </lineage>
</organism>
<dbReference type="GO" id="GO:0016301">
    <property type="term" value="F:kinase activity"/>
    <property type="evidence" value="ECO:0007669"/>
    <property type="project" value="UniProtKB-KW"/>
</dbReference>
<evidence type="ECO:0000256" key="2">
    <source>
        <dbReference type="ARBA" id="ARBA00022614"/>
    </source>
</evidence>